<feature type="compositionally biased region" description="Low complexity" evidence="1">
    <location>
        <begin position="751"/>
        <end position="760"/>
    </location>
</feature>
<feature type="region of interest" description="Disordered" evidence="1">
    <location>
        <begin position="1"/>
        <end position="145"/>
    </location>
</feature>
<proteinExistence type="predicted"/>
<feature type="compositionally biased region" description="Low complexity" evidence="1">
    <location>
        <begin position="517"/>
        <end position="526"/>
    </location>
</feature>
<dbReference type="OrthoDB" id="424012at2759"/>
<dbReference type="InterPro" id="IPR037138">
    <property type="entry name" value="His_deacetylse_dom_sf"/>
</dbReference>
<dbReference type="PANTHER" id="PTHR10625">
    <property type="entry name" value="HISTONE DEACETYLASE HDAC1-RELATED"/>
    <property type="match status" value="1"/>
</dbReference>
<evidence type="ECO:0000313" key="4">
    <source>
        <dbReference type="Proteomes" id="UP000612055"/>
    </source>
</evidence>
<dbReference type="PANTHER" id="PTHR10625:SF25">
    <property type="entry name" value="HISTONE DEACETYLASE 18-RELATED"/>
    <property type="match status" value="1"/>
</dbReference>
<sequence>MVSGSSVGPVHLDFQQHPASTTTPYDDFASAAGPTSPHPRARPTAPPSPPRSASAYGLPALAPAPYDRAVSPSPSNGSAPGLTSPSPHPPGMERMGLGRFSASTPQFHASALSPRDRFAAESDGGAAQYSQQPTPQSPFENIRPEQLALAVGPEASLALREELGAAAAAASSEAATAARSPAPSGRVAEAAGLMPPPPPQSAQPAGLVSPGQGDQSLRGRLPGGPSGNGMADAPGLGPAVISPAGSLADHLSRTASLPLIMGSAVVGQGSTAAIPIAIAGVGTSGRARATTVHTPPAAAAAAGGPGTSHFRDTRSVTQAVDHHFSNHQTSAAGATTPPPAPQPNHVHHSEGGVACSSPAQFVGSASPPRSSGFLAALAAAGAPPVLGASSVPVGTGMAALLAARSPQKPAGTPGLETGSVSTPGGVAPMSCRGPGLMESGPSGRSGPRRGCDRLDEEGPEDVPQLQAVPSRGPSTNGFAGFQYPPFSPGPAQIPSVLHPSFDLAQAQQPQHAPPAPQDAQRAQQGPEPQPHATPQHQRVGAFRQAAADEDSVMEPGSLASSQGIHSALVTAREQARQGSTDGDEEFVDAVEVQHDDDDHVHEFGPGAGPLTSAASRGGGAAANGAAAAAETSSGGHGLASPSHPTAHPYYHHTTHPSAPHHGHSPHHAAAQPAGPHHAEDFGGVPLRGSAVVYVDEGEDEVLEEEAADEDDYGDRAIADVATHDSRLLEDEVEPAYDEDEADEDEDDLDDGPPYGAAGWGAPTAGVTAAAGGTTTGGPYVSNYVMEHHYCVNCTRPFWGSVCRYCNQAADVEVVSPELLAAAVQKVAAGTATAPTGRTSQDGAGAELQRRGGVLLSYDDRCRQHLEETSPGCAADKGRSHPERPERVAAIMARLQGSGVLDRCACFSGREATAEELKAVHDPELLRELEEAAEGAKRAAARAAALEAGASAGQADAEAGDGDTDMGVDLFTRRSHILDCYFNASTNACARIAAGSAAEVAMRVYRGASQHGAAIIRPPGHHAESSVAMGFCYYNNAAVAARAAQAAGARRVIIMDWDVHHGNGTQRIFYDDPTVLYMSTHRYDRGTYYPGTGGADEVGTGAGTGFTVNVPWNVSGIRDADMVAAFRHVILPIAAEFQPDLLIVSAGFDAVDGDPLGGCRVSPAAYGHFTRFLCGVAPSVLLLEGGYNLTATAAATEACMRVLLGEAPEPLPASGAAAGAAADGADGAQVPGFEGVSDSAIESIQTALRIQSAYWHCARDHAAVVDAAVEERRRQQQLARLQAVPPQPQEAWGWHVQAAAVPPTPPSAPVPAMFGPAGVIDAGPSPQPQPTPSALMPGDPLLHHAHANGLALHELAGGMPEHRPVSVHEHDQEHGHGHEEDEEERVRPRRMDVSMCGVGLFSGDEEEDSDGEEMADGDTHMG</sequence>
<dbReference type="PRINTS" id="PR01270">
    <property type="entry name" value="HDASUPER"/>
</dbReference>
<dbReference type="EMBL" id="JAEHOE010000012">
    <property type="protein sequence ID" value="KAG2497971.1"/>
    <property type="molecule type" value="Genomic_DNA"/>
</dbReference>
<feature type="region of interest" description="Disordered" evidence="1">
    <location>
        <begin position="328"/>
        <end position="354"/>
    </location>
</feature>
<feature type="compositionally biased region" description="Polar residues" evidence="1">
    <location>
        <begin position="128"/>
        <end position="139"/>
    </location>
</feature>
<feature type="region of interest" description="Disordered" evidence="1">
    <location>
        <begin position="405"/>
        <end position="565"/>
    </location>
</feature>
<feature type="domain" description="Histone deacetylase" evidence="2">
    <location>
        <begin position="880"/>
        <end position="1201"/>
    </location>
</feature>
<dbReference type="Proteomes" id="UP000612055">
    <property type="component" value="Unassembled WGS sequence"/>
</dbReference>
<protein>
    <recommendedName>
        <fullName evidence="2">Histone deacetylase domain-containing protein</fullName>
    </recommendedName>
</protein>
<evidence type="ECO:0000256" key="1">
    <source>
        <dbReference type="SAM" id="MobiDB-lite"/>
    </source>
</evidence>
<feature type="region of interest" description="Disordered" evidence="1">
    <location>
        <begin position="173"/>
        <end position="237"/>
    </location>
</feature>
<feature type="compositionally biased region" description="Basic residues" evidence="1">
    <location>
        <begin position="649"/>
        <end position="666"/>
    </location>
</feature>
<name>A0A835Y8H2_9CHLO</name>
<dbReference type="InterPro" id="IPR023696">
    <property type="entry name" value="Ureohydrolase_dom_sf"/>
</dbReference>
<evidence type="ECO:0000259" key="2">
    <source>
        <dbReference type="Pfam" id="PF00850"/>
    </source>
</evidence>
<keyword evidence="4" id="KW-1185">Reference proteome</keyword>
<dbReference type="GO" id="GO:0004407">
    <property type="term" value="F:histone deacetylase activity"/>
    <property type="evidence" value="ECO:0007669"/>
    <property type="project" value="TreeGrafter"/>
</dbReference>
<dbReference type="InterPro" id="IPR023801">
    <property type="entry name" value="His_deacetylse_dom"/>
</dbReference>
<dbReference type="GO" id="GO:0005737">
    <property type="term" value="C:cytoplasm"/>
    <property type="evidence" value="ECO:0007669"/>
    <property type="project" value="TreeGrafter"/>
</dbReference>
<accession>A0A835Y8H2</accession>
<feature type="region of interest" description="Disordered" evidence="1">
    <location>
        <begin position="597"/>
        <end position="684"/>
    </location>
</feature>
<feature type="compositionally biased region" description="Acidic residues" evidence="1">
    <location>
        <begin position="730"/>
        <end position="750"/>
    </location>
</feature>
<feature type="compositionally biased region" description="Acidic residues" evidence="1">
    <location>
        <begin position="1402"/>
        <end position="1415"/>
    </location>
</feature>
<feature type="region of interest" description="Disordered" evidence="1">
    <location>
        <begin position="720"/>
        <end position="760"/>
    </location>
</feature>
<organism evidence="3 4">
    <name type="scientific">Edaphochlamys debaryana</name>
    <dbReference type="NCBI Taxonomy" id="47281"/>
    <lineage>
        <taxon>Eukaryota</taxon>
        <taxon>Viridiplantae</taxon>
        <taxon>Chlorophyta</taxon>
        <taxon>core chlorophytes</taxon>
        <taxon>Chlorophyceae</taxon>
        <taxon>CS clade</taxon>
        <taxon>Chlamydomonadales</taxon>
        <taxon>Chlamydomonadales incertae sedis</taxon>
        <taxon>Edaphochlamys</taxon>
    </lineage>
</organism>
<dbReference type="Pfam" id="PF00850">
    <property type="entry name" value="Hist_deacetyl"/>
    <property type="match status" value="1"/>
</dbReference>
<dbReference type="GO" id="GO:0000118">
    <property type="term" value="C:histone deacetylase complex"/>
    <property type="evidence" value="ECO:0007669"/>
    <property type="project" value="TreeGrafter"/>
</dbReference>
<feature type="compositionally biased region" description="Basic and acidic residues" evidence="1">
    <location>
        <begin position="720"/>
        <end position="729"/>
    </location>
</feature>
<dbReference type="GO" id="GO:0040029">
    <property type="term" value="P:epigenetic regulation of gene expression"/>
    <property type="evidence" value="ECO:0007669"/>
    <property type="project" value="TreeGrafter"/>
</dbReference>
<gene>
    <name evidence="3" type="ORF">HYH03_004232</name>
</gene>
<comment type="caution">
    <text evidence="3">The sequence shown here is derived from an EMBL/GenBank/DDBJ whole genome shotgun (WGS) entry which is preliminary data.</text>
</comment>
<feature type="region of interest" description="Disordered" evidence="1">
    <location>
        <begin position="1360"/>
        <end position="1421"/>
    </location>
</feature>
<dbReference type="InterPro" id="IPR000286">
    <property type="entry name" value="HDACs"/>
</dbReference>
<feature type="compositionally biased region" description="Low complexity" evidence="1">
    <location>
        <begin position="51"/>
        <end position="66"/>
    </location>
</feature>
<dbReference type="Gene3D" id="3.40.800.20">
    <property type="entry name" value="Histone deacetylase domain"/>
    <property type="match status" value="1"/>
</dbReference>
<dbReference type="SUPFAM" id="SSF52768">
    <property type="entry name" value="Arginase/deacetylase"/>
    <property type="match status" value="1"/>
</dbReference>
<feature type="compositionally biased region" description="Low complexity" evidence="1">
    <location>
        <begin position="622"/>
        <end position="633"/>
    </location>
</feature>
<evidence type="ECO:0000313" key="3">
    <source>
        <dbReference type="EMBL" id="KAG2497971.1"/>
    </source>
</evidence>
<reference evidence="3" key="1">
    <citation type="journal article" date="2020" name="bioRxiv">
        <title>Comparative genomics of Chlamydomonas.</title>
        <authorList>
            <person name="Craig R.J."/>
            <person name="Hasan A.R."/>
            <person name="Ness R.W."/>
            <person name="Keightley P.D."/>
        </authorList>
    </citation>
    <scope>NUCLEOTIDE SEQUENCE</scope>
    <source>
        <strain evidence="3">CCAP 11/70</strain>
    </source>
</reference>
<feature type="compositionally biased region" description="Low complexity" evidence="1">
    <location>
        <begin position="173"/>
        <end position="186"/>
    </location>
</feature>
<feature type="compositionally biased region" description="Polar residues" evidence="1">
    <location>
        <begin position="72"/>
        <end position="85"/>
    </location>
</feature>
<feature type="compositionally biased region" description="Basic and acidic residues" evidence="1">
    <location>
        <begin position="1360"/>
        <end position="1391"/>
    </location>
</feature>